<feature type="domain" description="C2" evidence="46">
    <location>
        <begin position="95"/>
        <end position="221"/>
    </location>
</feature>
<comment type="catalytic activity">
    <reaction evidence="21">
        <text>1-octadecanoyl-2-(5Z,8Z,11Z,14Z-eicosatetraenoyl)-sn-glycero-3-phosphocholine + glycerol = 1-(5Z,8Z,11Z,14Z-eicosatetraenoyl)-glycerol + 1-octadecanoyl-sn-glycero-3-phosphocholine</text>
        <dbReference type="Rhea" id="RHEA:41099"/>
        <dbReference type="ChEBI" id="CHEBI:17754"/>
        <dbReference type="ChEBI" id="CHEBI:73858"/>
        <dbReference type="ChEBI" id="CHEBI:74965"/>
        <dbReference type="ChEBI" id="CHEBI:75612"/>
    </reaction>
    <physiologicalReaction direction="left-to-right" evidence="21">
        <dbReference type="Rhea" id="RHEA:41100"/>
    </physiologicalReaction>
</comment>
<evidence type="ECO:0000256" key="44">
    <source>
        <dbReference type="RuleBase" id="RU362102"/>
    </source>
</evidence>
<dbReference type="GO" id="GO:0019370">
    <property type="term" value="P:leukotriene biosynthetic process"/>
    <property type="evidence" value="ECO:0007669"/>
    <property type="project" value="UniProtKB-KW"/>
</dbReference>
<comment type="catalytic activity">
    <reaction evidence="31">
        <text>2-(prostaglandin E2)-sn-glycero-3-phosphoethanolamine + H2O = sn-glycero-3-phosphoethanolamine + prostaglandin E2 + H(+)</text>
        <dbReference type="Rhea" id="RHEA:53704"/>
        <dbReference type="ChEBI" id="CHEBI:15377"/>
        <dbReference type="ChEBI" id="CHEBI:15378"/>
        <dbReference type="ChEBI" id="CHEBI:137581"/>
        <dbReference type="ChEBI" id="CHEBI:143890"/>
        <dbReference type="ChEBI" id="CHEBI:606564"/>
    </reaction>
    <physiologicalReaction direction="left-to-right" evidence="31">
        <dbReference type="Rhea" id="RHEA:53705"/>
    </physiologicalReaction>
</comment>
<keyword evidence="16" id="KW-0276">Fatty acid metabolism</keyword>
<dbReference type="CDD" id="cd04036">
    <property type="entry name" value="C2_cPLA2"/>
    <property type="match status" value="1"/>
</dbReference>
<evidence type="ECO:0000256" key="42">
    <source>
        <dbReference type="ARBA" id="ARBA00049508"/>
    </source>
</evidence>
<comment type="pathway">
    <text evidence="25">Membrane lipid metabolism; glycerophospholipid metabolism.</text>
</comment>
<dbReference type="GO" id="GO:0005634">
    <property type="term" value="C:nucleus"/>
    <property type="evidence" value="ECO:0007669"/>
    <property type="project" value="TreeGrafter"/>
</dbReference>
<feature type="region of interest" description="Disordered" evidence="45">
    <location>
        <begin position="526"/>
        <end position="555"/>
    </location>
</feature>
<keyword evidence="13 44" id="KW-0106">Calcium</keyword>
<dbReference type="Pfam" id="PF01735">
    <property type="entry name" value="PLA2_B"/>
    <property type="match status" value="1"/>
</dbReference>
<comment type="catalytic activity">
    <reaction evidence="33">
        <text>1-octadecanoyl-2-(5Z,8Z,11Z,14Z-eicosatetraenoyl)-sn-glycero-3-phosphate + H2O = 1-octadecanoyl-sn-glycero-3-phosphate + (5Z,8Z,11Z,14Z)-eicosatetraenoate + H(+)</text>
        <dbReference type="Rhea" id="RHEA:40451"/>
        <dbReference type="ChEBI" id="CHEBI:15377"/>
        <dbReference type="ChEBI" id="CHEBI:15378"/>
        <dbReference type="ChEBI" id="CHEBI:32395"/>
        <dbReference type="ChEBI" id="CHEBI:74565"/>
        <dbReference type="ChEBI" id="CHEBI:77091"/>
    </reaction>
    <physiologicalReaction direction="left-to-right" evidence="33">
        <dbReference type="Rhea" id="RHEA:40452"/>
    </physiologicalReaction>
</comment>
<evidence type="ECO:0000256" key="20">
    <source>
        <dbReference type="ARBA" id="ARBA00025707"/>
    </source>
</evidence>
<feature type="compositionally biased region" description="Polar residues" evidence="45">
    <location>
        <begin position="35"/>
        <end position="55"/>
    </location>
</feature>
<evidence type="ECO:0000256" key="37">
    <source>
        <dbReference type="ARBA" id="ARBA00048849"/>
    </source>
</evidence>
<evidence type="ECO:0000256" key="29">
    <source>
        <dbReference type="ARBA" id="ARBA00048049"/>
    </source>
</evidence>
<comment type="catalytic activity">
    <reaction evidence="36">
        <text>1-hexadecanoyl-sn-glycero-3-phosphocholine + H2O = sn-glycerol 3-phosphocholine + hexadecanoate + H(+)</text>
        <dbReference type="Rhea" id="RHEA:40435"/>
        <dbReference type="ChEBI" id="CHEBI:7896"/>
        <dbReference type="ChEBI" id="CHEBI:15377"/>
        <dbReference type="ChEBI" id="CHEBI:15378"/>
        <dbReference type="ChEBI" id="CHEBI:16870"/>
        <dbReference type="ChEBI" id="CHEBI:72998"/>
    </reaction>
    <physiologicalReaction direction="left-to-right" evidence="36">
        <dbReference type="Rhea" id="RHEA:40436"/>
    </physiologicalReaction>
</comment>
<accession>A0A6P6HMK5</accession>
<gene>
    <name evidence="49" type="primary">PLA2G4A</name>
</gene>
<dbReference type="GO" id="GO:0006071">
    <property type="term" value="P:glycerol metabolic process"/>
    <property type="evidence" value="ECO:0007669"/>
    <property type="project" value="UniProtKB-KW"/>
</dbReference>
<keyword evidence="16" id="KW-0275">Fatty acid biosynthesis</keyword>
<keyword evidence="11" id="KW-0319">Glycerol metabolism</keyword>
<comment type="catalytic activity">
    <reaction evidence="23">
        <text>1-octadecanoyl-2-(9Z,12Z,15Z-octadecatrienoyl)-sn-glycero-3-phosphocholine + glycerol = 1-(9Z,12Z,15Z-octadecatrienoyl)-glycerol + 1-octadecanoyl-sn-glycero-3-phosphocholine</text>
        <dbReference type="Rhea" id="RHEA:41087"/>
        <dbReference type="ChEBI" id="CHEBI:17754"/>
        <dbReference type="ChEBI" id="CHEBI:73858"/>
        <dbReference type="ChEBI" id="CHEBI:75610"/>
        <dbReference type="ChEBI" id="CHEBI:78022"/>
    </reaction>
    <physiologicalReaction direction="left-to-right" evidence="23">
        <dbReference type="Rhea" id="RHEA:41088"/>
    </physiologicalReaction>
</comment>
<dbReference type="InterPro" id="IPR035892">
    <property type="entry name" value="C2_domain_sf"/>
</dbReference>
<keyword evidence="4 44" id="KW-0963">Cytoplasm</keyword>
<evidence type="ECO:0000256" key="5">
    <source>
        <dbReference type="ARBA" id="ARBA00022501"/>
    </source>
</evidence>
<evidence type="ECO:0000256" key="31">
    <source>
        <dbReference type="ARBA" id="ARBA00048330"/>
    </source>
</evidence>
<dbReference type="Pfam" id="PF00168">
    <property type="entry name" value="C2"/>
    <property type="match status" value="1"/>
</dbReference>
<evidence type="ECO:0000256" key="14">
    <source>
        <dbReference type="ARBA" id="ARBA00022963"/>
    </source>
</evidence>
<evidence type="ECO:0000259" key="46">
    <source>
        <dbReference type="PROSITE" id="PS50004"/>
    </source>
</evidence>
<evidence type="ECO:0000256" key="22">
    <source>
        <dbReference type="ARBA" id="ARBA00036797"/>
    </source>
</evidence>
<evidence type="ECO:0000313" key="48">
    <source>
        <dbReference type="Proteomes" id="UP000515131"/>
    </source>
</evidence>
<keyword evidence="48" id="KW-1185">Reference proteome</keyword>
<evidence type="ECO:0000256" key="17">
    <source>
        <dbReference type="ARBA" id="ARBA00023264"/>
    </source>
</evidence>
<dbReference type="RefSeq" id="XP_025777065.1">
    <property type="nucleotide sequence ID" value="XM_025921280.1"/>
</dbReference>
<keyword evidence="12 43" id="KW-0378">Hydrolase</keyword>
<name>A0A6P6HMK5_PUMCO</name>
<evidence type="ECO:0000256" key="39">
    <source>
        <dbReference type="ARBA" id="ARBA00049162"/>
    </source>
</evidence>
<dbReference type="PROSITE" id="PS51210">
    <property type="entry name" value="PLA2C"/>
    <property type="match status" value="1"/>
</dbReference>
<evidence type="ECO:0000256" key="15">
    <source>
        <dbReference type="ARBA" id="ARBA00023098"/>
    </source>
</evidence>
<comment type="catalytic activity">
    <reaction evidence="22">
        <text>1-octadecanoyl-2-(9Z,12Z,15Z-octadecatrienoyl)-sn-glycero-3-phosphocholine + H2O = (9Z,12Z,15Z)-octadecatrienoate + 1-octadecanoyl-sn-glycero-3-phosphocholine + H(+)</text>
        <dbReference type="Rhea" id="RHEA:41307"/>
        <dbReference type="ChEBI" id="CHEBI:15377"/>
        <dbReference type="ChEBI" id="CHEBI:15378"/>
        <dbReference type="ChEBI" id="CHEBI:32387"/>
        <dbReference type="ChEBI" id="CHEBI:73858"/>
        <dbReference type="ChEBI" id="CHEBI:78022"/>
    </reaction>
    <physiologicalReaction direction="left-to-right" evidence="22">
        <dbReference type="Rhea" id="RHEA:41308"/>
    </physiologicalReaction>
</comment>
<evidence type="ECO:0000256" key="40">
    <source>
        <dbReference type="ARBA" id="ARBA00049468"/>
    </source>
</evidence>
<dbReference type="GO" id="GO:0005794">
    <property type="term" value="C:Golgi apparatus"/>
    <property type="evidence" value="ECO:0007669"/>
    <property type="project" value="TreeGrafter"/>
</dbReference>
<keyword evidence="10" id="KW-0434">Leukotriene biosynthesis</keyword>
<evidence type="ECO:0000256" key="12">
    <source>
        <dbReference type="ARBA" id="ARBA00022801"/>
    </source>
</evidence>
<evidence type="ECO:0000256" key="35">
    <source>
        <dbReference type="ARBA" id="ARBA00048533"/>
    </source>
</evidence>
<keyword evidence="8" id="KW-0595">Phospholipid degradation</keyword>
<dbReference type="GO" id="GO:0005829">
    <property type="term" value="C:cytosol"/>
    <property type="evidence" value="ECO:0007669"/>
    <property type="project" value="TreeGrafter"/>
</dbReference>
<evidence type="ECO:0000256" key="8">
    <source>
        <dbReference type="ARBA" id="ARBA00022668"/>
    </source>
</evidence>
<comment type="subunit">
    <text evidence="26">Interacts with KAT5.</text>
</comment>
<dbReference type="SUPFAM" id="SSF52151">
    <property type="entry name" value="FabD/lysophospholipase-like"/>
    <property type="match status" value="1"/>
</dbReference>
<dbReference type="PROSITE" id="PS50004">
    <property type="entry name" value="C2"/>
    <property type="match status" value="1"/>
</dbReference>
<keyword evidence="6" id="KW-0444">Lipid biosynthesis</keyword>
<evidence type="ECO:0000256" key="18">
    <source>
        <dbReference type="ARBA" id="ARBA00023408"/>
    </source>
</evidence>
<comment type="catalytic activity">
    <reaction evidence="29">
        <text>a 1-O-alkyl-2-acyl-sn-glycero-3-phosphocholine + H2O = a 1-O-alkyl-sn-glycero-3-phosphocholine + a fatty acid + H(+)</text>
        <dbReference type="Rhea" id="RHEA:36231"/>
        <dbReference type="ChEBI" id="CHEBI:15377"/>
        <dbReference type="ChEBI" id="CHEBI:15378"/>
        <dbReference type="ChEBI" id="CHEBI:28868"/>
        <dbReference type="ChEBI" id="CHEBI:30909"/>
        <dbReference type="ChEBI" id="CHEBI:36702"/>
        <dbReference type="EC" id="3.1.1.4"/>
    </reaction>
    <physiologicalReaction direction="left-to-right" evidence="29">
        <dbReference type="Rhea" id="RHEA:36232"/>
    </physiologicalReaction>
</comment>
<dbReference type="InterPro" id="IPR000008">
    <property type="entry name" value="C2_dom"/>
</dbReference>
<feature type="compositionally biased region" description="Basic and acidic residues" evidence="45">
    <location>
        <begin position="541"/>
        <end position="555"/>
    </location>
</feature>
<evidence type="ECO:0000256" key="38">
    <source>
        <dbReference type="ARBA" id="ARBA00048903"/>
    </source>
</evidence>
<dbReference type="KEGG" id="pcoo:112857937"/>
<comment type="pathway">
    <text evidence="20">Phospholipid metabolism.</text>
</comment>
<keyword evidence="15 43" id="KW-0443">Lipid metabolism</keyword>
<evidence type="ECO:0000256" key="28">
    <source>
        <dbReference type="ARBA" id="ARBA00047406"/>
    </source>
</evidence>
<comment type="pathway">
    <text evidence="2">Lipid metabolism; prostaglandin biosynthesis.</text>
</comment>
<dbReference type="GO" id="GO:0005783">
    <property type="term" value="C:endoplasmic reticulum"/>
    <property type="evidence" value="ECO:0007669"/>
    <property type="project" value="TreeGrafter"/>
</dbReference>
<organism evidence="48 49">
    <name type="scientific">Puma concolor</name>
    <name type="common">Mountain lion</name>
    <name type="synonym">Felis concolor</name>
    <dbReference type="NCBI Taxonomy" id="9696"/>
    <lineage>
        <taxon>Eukaryota</taxon>
        <taxon>Metazoa</taxon>
        <taxon>Chordata</taxon>
        <taxon>Craniata</taxon>
        <taxon>Vertebrata</taxon>
        <taxon>Euteleostomi</taxon>
        <taxon>Mammalia</taxon>
        <taxon>Eutheria</taxon>
        <taxon>Laurasiatheria</taxon>
        <taxon>Carnivora</taxon>
        <taxon>Feliformia</taxon>
        <taxon>Felidae</taxon>
        <taxon>Felinae</taxon>
        <taxon>Puma</taxon>
    </lineage>
</organism>
<evidence type="ECO:0000256" key="21">
    <source>
        <dbReference type="ARBA" id="ARBA00035999"/>
    </source>
</evidence>
<dbReference type="SMART" id="SM00239">
    <property type="entry name" value="C2"/>
    <property type="match status" value="1"/>
</dbReference>
<dbReference type="SUPFAM" id="SSF49562">
    <property type="entry name" value="C2 domain (Calcium/lipid-binding domain, CaLB)"/>
    <property type="match status" value="1"/>
</dbReference>
<comment type="pathway">
    <text evidence="24">Lipid metabolism; arachidonate metabolism.</text>
</comment>
<evidence type="ECO:0000256" key="36">
    <source>
        <dbReference type="ARBA" id="ARBA00048656"/>
    </source>
</evidence>
<evidence type="ECO:0000256" key="23">
    <source>
        <dbReference type="ARBA" id="ARBA00036898"/>
    </source>
</evidence>
<dbReference type="Proteomes" id="UP000515131">
    <property type="component" value="Unplaced"/>
</dbReference>
<dbReference type="PANTHER" id="PTHR10728">
    <property type="entry name" value="CYTOSOLIC PHOSPHOLIPASE A2"/>
    <property type="match status" value="1"/>
</dbReference>
<dbReference type="InterPro" id="IPR041847">
    <property type="entry name" value="C2_cPLA2"/>
</dbReference>
<evidence type="ECO:0000256" key="16">
    <source>
        <dbReference type="ARBA" id="ARBA00023160"/>
    </source>
</evidence>
<evidence type="ECO:0000256" key="30">
    <source>
        <dbReference type="ARBA" id="ARBA00048087"/>
    </source>
</evidence>
<dbReference type="CDD" id="cd07200">
    <property type="entry name" value="cPLA2_Grp-IVA"/>
    <property type="match status" value="1"/>
</dbReference>
<keyword evidence="17" id="KW-1208">Phospholipid metabolism</keyword>
<protein>
    <recommendedName>
        <fullName evidence="44">Phospholipase A2</fullName>
        <ecNumber evidence="44">3.1.1.4</ecNumber>
    </recommendedName>
</protein>
<comment type="catalytic activity">
    <reaction evidence="41">
        <text>1-(5Z,8Z,11Z,14Z-eicosatetraenoyl)-2-O-hexadecyl-sn-glycero-3-phosphocholine + H2O = 2-O-hexadecyl-sn-glycero-3-phosphocholine + (5Z,8Z,11Z,14Z)-eicosatetraenoate + H(+)</text>
        <dbReference type="Rhea" id="RHEA:41271"/>
        <dbReference type="ChEBI" id="CHEBI:15377"/>
        <dbReference type="ChEBI" id="CHEBI:15378"/>
        <dbReference type="ChEBI" id="CHEBI:32395"/>
        <dbReference type="ChEBI" id="CHEBI:77695"/>
        <dbReference type="ChEBI" id="CHEBI:77696"/>
    </reaction>
    <physiologicalReaction direction="left-to-right" evidence="41">
        <dbReference type="Rhea" id="RHEA:41272"/>
    </physiologicalReaction>
</comment>
<comment type="catalytic activity">
    <reaction evidence="32">
        <text>1-hexadecanoyl-2-(5Z,8Z,11Z,14Z-eicosatetraenoyl)-sn-glycero-3-phosphocholine + H2O = 1-hexadecanoyl-sn-glycero-3-phosphocholine + (5Z,8Z,11Z,14Z)-eicosatetraenoate + H(+)</text>
        <dbReference type="Rhea" id="RHEA:40427"/>
        <dbReference type="ChEBI" id="CHEBI:15377"/>
        <dbReference type="ChEBI" id="CHEBI:15378"/>
        <dbReference type="ChEBI" id="CHEBI:32395"/>
        <dbReference type="ChEBI" id="CHEBI:72998"/>
        <dbReference type="ChEBI" id="CHEBI:73003"/>
    </reaction>
    <physiologicalReaction direction="left-to-right" evidence="32">
        <dbReference type="Rhea" id="RHEA:40428"/>
    </physiologicalReaction>
</comment>
<dbReference type="EC" id="3.1.1.4" evidence="44"/>
<evidence type="ECO:0000256" key="11">
    <source>
        <dbReference type="ARBA" id="ARBA00022798"/>
    </source>
</evidence>
<evidence type="ECO:0000256" key="19">
    <source>
        <dbReference type="ARBA" id="ARBA00023422"/>
    </source>
</evidence>
<comment type="catalytic activity">
    <reaction evidence="39">
        <text>1,2-di-(9Z-octadecenoyl)-sn-glycero-3-phospho-(1'-sn-glycerol) + H2O = 1-(9Z-octadecenoyl)-sn-glycero-3-phospho-(1'-sn-glycerol) + (9Z)-octadecenoate + H(+)</text>
        <dbReference type="Rhea" id="RHEA:41123"/>
        <dbReference type="ChEBI" id="CHEBI:15377"/>
        <dbReference type="ChEBI" id="CHEBI:15378"/>
        <dbReference type="ChEBI" id="CHEBI:30823"/>
        <dbReference type="ChEBI" id="CHEBI:72828"/>
        <dbReference type="ChEBI" id="CHEBI:75163"/>
    </reaction>
    <physiologicalReaction direction="left-to-right" evidence="39">
        <dbReference type="Rhea" id="RHEA:41124"/>
    </physiologicalReaction>
</comment>
<evidence type="ECO:0000313" key="49">
    <source>
        <dbReference type="RefSeq" id="XP_025777065.1"/>
    </source>
</evidence>
<evidence type="ECO:0000256" key="34">
    <source>
        <dbReference type="ARBA" id="ARBA00048454"/>
    </source>
</evidence>
<evidence type="ECO:0000256" key="32">
    <source>
        <dbReference type="ARBA" id="ARBA00048373"/>
    </source>
</evidence>
<dbReference type="GO" id="GO:0001516">
    <property type="term" value="P:prostaglandin biosynthetic process"/>
    <property type="evidence" value="ECO:0007669"/>
    <property type="project" value="UniProtKB-KW"/>
</dbReference>
<evidence type="ECO:0000256" key="24">
    <source>
        <dbReference type="ARBA" id="ARBA00037916"/>
    </source>
</evidence>
<evidence type="ECO:0000256" key="43">
    <source>
        <dbReference type="PROSITE-ProRule" id="PRU00555"/>
    </source>
</evidence>
<comment type="catalytic activity">
    <reaction evidence="27">
        <text>2-[(15R)-hydroxy-(5Z,8Z,11Z,13E)-eicosatetraenoyl]-sn-glycero-3-phosphocholine + H2O = (15R)-hydroxy-(5Z,8Z,11Z,13E)-eicosatetraenoate + sn-glycerol 3-phosphocholine + H(+)</text>
        <dbReference type="Rhea" id="RHEA:53696"/>
        <dbReference type="ChEBI" id="CHEBI:15377"/>
        <dbReference type="ChEBI" id="CHEBI:15378"/>
        <dbReference type="ChEBI" id="CHEBI:16870"/>
        <dbReference type="ChEBI" id="CHEBI:78837"/>
        <dbReference type="ChEBI" id="CHEBI:137583"/>
    </reaction>
    <physiologicalReaction direction="left-to-right" evidence="27">
        <dbReference type="Rhea" id="RHEA:53697"/>
    </physiologicalReaction>
</comment>
<comment type="catalytic activity">
    <reaction evidence="18">
        <text>1-hexadecanoyl-2-(9Z,12Z-octadecadienoyl)-sn-glycero-3-phosphocholine + H2O = (9Z,12Z)-octadecadienoate + 1-hexadecanoyl-sn-glycero-3-phosphocholine + H(+)</text>
        <dbReference type="Rhea" id="RHEA:40811"/>
        <dbReference type="ChEBI" id="CHEBI:15377"/>
        <dbReference type="ChEBI" id="CHEBI:15378"/>
        <dbReference type="ChEBI" id="CHEBI:30245"/>
        <dbReference type="ChEBI" id="CHEBI:72998"/>
        <dbReference type="ChEBI" id="CHEBI:73002"/>
    </reaction>
    <physiologicalReaction direction="left-to-right" evidence="18">
        <dbReference type="Rhea" id="RHEA:40812"/>
    </physiologicalReaction>
</comment>
<evidence type="ECO:0000256" key="33">
    <source>
        <dbReference type="ARBA" id="ARBA00048446"/>
    </source>
</evidence>
<dbReference type="PANTHER" id="PTHR10728:SF13">
    <property type="entry name" value="CYTOSOLIC PHOSPHOLIPASE A2"/>
    <property type="match status" value="1"/>
</dbReference>
<dbReference type="InterPro" id="IPR016035">
    <property type="entry name" value="Acyl_Trfase/lysoPLipase"/>
</dbReference>
<keyword evidence="14 43" id="KW-0442">Lipid degradation</keyword>
<evidence type="ECO:0000256" key="1">
    <source>
        <dbReference type="ARBA" id="ARBA00004496"/>
    </source>
</evidence>
<dbReference type="GeneID" id="112857937"/>
<comment type="domain">
    <text evidence="44">The N-terminal C2 domain associates with lipid membranes upon calcium binding.</text>
</comment>
<dbReference type="GO" id="GO:0046475">
    <property type="term" value="P:glycerophospholipid catabolic process"/>
    <property type="evidence" value="ECO:0007669"/>
    <property type="project" value="TreeGrafter"/>
</dbReference>
<evidence type="ECO:0000256" key="7">
    <source>
        <dbReference type="ARBA" id="ARBA00022585"/>
    </source>
</evidence>
<dbReference type="GO" id="GO:0005509">
    <property type="term" value="F:calcium ion binding"/>
    <property type="evidence" value="ECO:0007669"/>
    <property type="project" value="InterPro"/>
</dbReference>
<evidence type="ECO:0000256" key="25">
    <source>
        <dbReference type="ARBA" id="ARBA00037925"/>
    </source>
</evidence>
<evidence type="ECO:0000256" key="10">
    <source>
        <dbReference type="ARBA" id="ARBA00022751"/>
    </source>
</evidence>
<keyword evidence="5" id="KW-0644">Prostaglandin metabolism</keyword>
<evidence type="ECO:0000259" key="47">
    <source>
        <dbReference type="PROSITE" id="PS51210"/>
    </source>
</evidence>
<comment type="pathway">
    <text evidence="3">Lipid metabolism; leukotriene B4 biosynthesis.</text>
</comment>
<evidence type="ECO:0000256" key="6">
    <source>
        <dbReference type="ARBA" id="ARBA00022516"/>
    </source>
</evidence>
<evidence type="ECO:0000256" key="41">
    <source>
        <dbReference type="ARBA" id="ARBA00049471"/>
    </source>
</evidence>
<dbReference type="GO" id="GO:0004622">
    <property type="term" value="F:phosphatidylcholine lysophospholipase activity"/>
    <property type="evidence" value="ECO:0007669"/>
    <property type="project" value="UniProtKB-EC"/>
</dbReference>
<comment type="catalytic activity">
    <reaction evidence="35">
        <text>2-[(15S)-hydroxy-(5Z,8Z,11Z,13E)-eicosatetraenoyl]-sn-glycero-3-phosphocholine + H2O = (15S)-hydroxy-(5Z,8Z,11Z,13E)-eicosatetraenoate + sn-glycerol 3-phosphocholine + H(+)</text>
        <dbReference type="Rhea" id="RHEA:53700"/>
        <dbReference type="ChEBI" id="CHEBI:15377"/>
        <dbReference type="ChEBI" id="CHEBI:15378"/>
        <dbReference type="ChEBI" id="CHEBI:16870"/>
        <dbReference type="ChEBI" id="CHEBI:57409"/>
        <dbReference type="ChEBI" id="CHEBI:137584"/>
    </reaction>
    <physiologicalReaction direction="left-to-right" evidence="35">
        <dbReference type="Rhea" id="RHEA:53701"/>
    </physiologicalReaction>
</comment>
<evidence type="ECO:0000256" key="27">
    <source>
        <dbReference type="ARBA" id="ARBA00047381"/>
    </source>
</evidence>
<dbReference type="SMART" id="SM00022">
    <property type="entry name" value="PLAc"/>
    <property type="match status" value="1"/>
</dbReference>
<proteinExistence type="predicted"/>
<keyword evidence="9 44" id="KW-0479">Metal-binding</keyword>
<evidence type="ECO:0000256" key="2">
    <source>
        <dbReference type="ARBA" id="ARBA00004702"/>
    </source>
</evidence>
<reference evidence="49" key="1">
    <citation type="submission" date="2025-08" db="UniProtKB">
        <authorList>
            <consortium name="RefSeq"/>
        </authorList>
    </citation>
    <scope>IDENTIFICATION</scope>
    <source>
        <tissue evidence="49">Blood</tissue>
    </source>
</reference>
<dbReference type="CTD" id="5321"/>
<feature type="domain" description="PLA2c" evidence="47">
    <location>
        <begin position="237"/>
        <end position="839"/>
    </location>
</feature>
<comment type="catalytic activity">
    <reaction evidence="34">
        <text>a 1-acyl-sn-glycero-3-phosphocholine + H2O = sn-glycerol 3-phosphocholine + a fatty acid + H(+)</text>
        <dbReference type="Rhea" id="RHEA:15177"/>
        <dbReference type="ChEBI" id="CHEBI:15377"/>
        <dbReference type="ChEBI" id="CHEBI:15378"/>
        <dbReference type="ChEBI" id="CHEBI:16870"/>
        <dbReference type="ChEBI" id="CHEBI:28868"/>
        <dbReference type="ChEBI" id="CHEBI:58168"/>
        <dbReference type="EC" id="3.1.1.5"/>
    </reaction>
    <physiologicalReaction direction="left-to-right" evidence="34">
        <dbReference type="Rhea" id="RHEA:15178"/>
    </physiologicalReaction>
</comment>
<dbReference type="GO" id="GO:0047498">
    <property type="term" value="F:calcium-dependent phospholipase A2 activity"/>
    <property type="evidence" value="ECO:0007669"/>
    <property type="project" value="TreeGrafter"/>
</dbReference>
<comment type="catalytic activity">
    <reaction evidence="38">
        <text>1-O-hexadecyl-2-(5Z,8Z,11Z,14Z)-eicosatetraenoyl-sn-glycero-3-phosphocholine + H2O = 1-O-hexadecyl-sn-glycero-3-phosphocholine + (5Z,8Z,11Z,14Z)-eicosatetraenoate + H(+)</text>
        <dbReference type="Rhea" id="RHEA:41067"/>
        <dbReference type="ChEBI" id="CHEBI:15377"/>
        <dbReference type="ChEBI" id="CHEBI:15378"/>
        <dbReference type="ChEBI" id="CHEBI:32395"/>
        <dbReference type="ChEBI" id="CHEBI:55430"/>
        <dbReference type="ChEBI" id="CHEBI:64496"/>
    </reaction>
    <physiologicalReaction direction="left-to-right" evidence="38">
        <dbReference type="Rhea" id="RHEA:41068"/>
    </physiologicalReaction>
</comment>
<dbReference type="AlphaFoldDB" id="A0A6P6HMK5"/>
<dbReference type="FunFam" id="2.60.40.150:FF:000030">
    <property type="entry name" value="Phospholipase A2"/>
    <property type="match status" value="1"/>
</dbReference>
<evidence type="ECO:0000256" key="9">
    <source>
        <dbReference type="ARBA" id="ARBA00022723"/>
    </source>
</evidence>
<evidence type="ECO:0000256" key="13">
    <source>
        <dbReference type="ARBA" id="ARBA00022837"/>
    </source>
</evidence>
<evidence type="ECO:0000256" key="3">
    <source>
        <dbReference type="ARBA" id="ARBA00004716"/>
    </source>
</evidence>
<dbReference type="Gene3D" id="2.60.40.150">
    <property type="entry name" value="C2 domain"/>
    <property type="match status" value="1"/>
</dbReference>
<dbReference type="InterPro" id="IPR002642">
    <property type="entry name" value="LysoPLipase_cat_dom"/>
</dbReference>
<comment type="catalytic activity">
    <reaction evidence="30">
        <text>2-[(11R)-hydroxy-(5Z,8Z,12E,14Z)-eicosatetraenoyl]-sn-glycero-3-phosphocholine + H2O = (11R)-hydroxy-(5Z,8Z,12E,14Z)-eicosatetraenoate + sn-glycerol 3-phosphocholine + H(+)</text>
        <dbReference type="Rhea" id="RHEA:53688"/>
        <dbReference type="ChEBI" id="CHEBI:15377"/>
        <dbReference type="ChEBI" id="CHEBI:15378"/>
        <dbReference type="ChEBI" id="CHEBI:16870"/>
        <dbReference type="ChEBI" id="CHEBI:78836"/>
        <dbReference type="ChEBI" id="CHEBI:137582"/>
    </reaction>
    <physiologicalReaction direction="left-to-right" evidence="30">
        <dbReference type="Rhea" id="RHEA:53689"/>
    </physiologicalReaction>
</comment>
<dbReference type="Gene3D" id="3.40.1090.10">
    <property type="entry name" value="Cytosolic phospholipase A2 catalytic domain"/>
    <property type="match status" value="1"/>
</dbReference>
<evidence type="ECO:0000256" key="4">
    <source>
        <dbReference type="ARBA" id="ARBA00022490"/>
    </source>
</evidence>
<comment type="catalytic activity">
    <reaction evidence="42">
        <text>2-(prostaglandin E2)-sn-glycero-3-phosphocholine + H2O = prostaglandin E2 + sn-glycerol 3-phosphocholine + H(+)</text>
        <dbReference type="Rhea" id="RHEA:53692"/>
        <dbReference type="ChEBI" id="CHEBI:15377"/>
        <dbReference type="ChEBI" id="CHEBI:15378"/>
        <dbReference type="ChEBI" id="CHEBI:16870"/>
        <dbReference type="ChEBI" id="CHEBI:137585"/>
        <dbReference type="ChEBI" id="CHEBI:606564"/>
    </reaction>
    <physiologicalReaction direction="left-to-right" evidence="42">
        <dbReference type="Rhea" id="RHEA:53693"/>
    </physiologicalReaction>
</comment>
<evidence type="ECO:0000256" key="45">
    <source>
        <dbReference type="SAM" id="MobiDB-lite"/>
    </source>
</evidence>
<feature type="region of interest" description="Disordered" evidence="45">
    <location>
        <begin position="35"/>
        <end position="69"/>
    </location>
</feature>
<comment type="subcellular location">
    <subcellularLocation>
        <location evidence="1">Cytoplasm</location>
    </subcellularLocation>
</comment>
<comment type="catalytic activity">
    <reaction evidence="40">
        <text>1-octadecanoyl-2-(5Z,8Z,11Z,14Z-eicosatetraenoyl)-sn-glycero-3-phosphocholine + H2O = 1-octadecanoyl-sn-glycero-3-phosphocholine + (5Z,8Z,11Z,14Z)-eicosatetraenoate + H(+)</text>
        <dbReference type="Rhea" id="RHEA:40519"/>
        <dbReference type="ChEBI" id="CHEBI:15377"/>
        <dbReference type="ChEBI" id="CHEBI:15378"/>
        <dbReference type="ChEBI" id="CHEBI:32395"/>
        <dbReference type="ChEBI" id="CHEBI:73858"/>
        <dbReference type="ChEBI" id="CHEBI:74965"/>
    </reaction>
    <physiologicalReaction direction="left-to-right" evidence="40">
        <dbReference type="Rhea" id="RHEA:40520"/>
    </physiologicalReaction>
</comment>
<dbReference type="GO" id="GO:0005544">
    <property type="term" value="F:calcium-dependent phospholipid binding"/>
    <property type="evidence" value="ECO:0007669"/>
    <property type="project" value="TreeGrafter"/>
</dbReference>
<keyword evidence="7" id="KW-0643">Prostaglandin biosynthesis</keyword>
<comment type="catalytic activity">
    <reaction evidence="37">
        <text>1,2-di-(5Z,8Z,11Z,14Z-eicosatetraenoyl)-sn-glycero-3-phosphocholine + H2O = 1-(5Z,8Z,11Z,14Z-eicosatetraenoyl)-sn-glycero-3-phosphocholine + (5Z,8Z,11Z,14Z)-eicosatetraenoate + H(+)</text>
        <dbReference type="Rhea" id="RHEA:41075"/>
        <dbReference type="ChEBI" id="CHEBI:15377"/>
        <dbReference type="ChEBI" id="CHEBI:15378"/>
        <dbReference type="ChEBI" id="CHEBI:32395"/>
        <dbReference type="ChEBI" id="CHEBI:60657"/>
        <dbReference type="ChEBI" id="CHEBI:74344"/>
    </reaction>
    <physiologicalReaction direction="left-to-right" evidence="37">
        <dbReference type="Rhea" id="RHEA:41076"/>
    </physiologicalReaction>
</comment>
<evidence type="ECO:0000256" key="26">
    <source>
        <dbReference type="ARBA" id="ARBA00038814"/>
    </source>
</evidence>
<comment type="catalytic activity">
    <reaction evidence="19">
        <text>a 1,2-diacyl-sn-glycero-3-phosphocholine + H2O = a 1-acyl-sn-glycero-3-phosphocholine + a fatty acid + H(+)</text>
        <dbReference type="Rhea" id="RHEA:15801"/>
        <dbReference type="ChEBI" id="CHEBI:15377"/>
        <dbReference type="ChEBI" id="CHEBI:15378"/>
        <dbReference type="ChEBI" id="CHEBI:28868"/>
        <dbReference type="ChEBI" id="CHEBI:57643"/>
        <dbReference type="ChEBI" id="CHEBI:58168"/>
        <dbReference type="EC" id="3.1.1.4"/>
    </reaction>
    <physiologicalReaction direction="left-to-right" evidence="19">
        <dbReference type="Rhea" id="RHEA:15802"/>
    </physiologicalReaction>
</comment>
<sequence>MEIYFEELCHVVMEAVKSAILPSANWRPRKDGGLIQSSSGGWRTQGANGINSSLRSGEDKMRGFSSSSETRRKEAYSSFCFVQAPNRLDDANPPWEKAIYFSESPDSNDNVEHQYSHKFTVVVLRATKVTKGAFGDMLDTPDPYVELFISSTPDSRKRTRHFNNDINPVWNETFEFILDPNQENVLEVTLMDANYVMDETLGTATFPISSIRVGEKKEVPFIFNQVTEMFLEMSLEVCSSPDLRFSMALCDQEKTFRQQRKENIKENMKKLLGPEKSRGLYSTRDVPVVAILGSGGGFRAMVGFSGVMKALYESGILDCATYVAGLSGSTWYMSTLYSHPDFPEKGPEEINEELMKNVSHNPLLLLTPQKVKRYIESLWKKKSSGQPVTFTDIFGMLIGETLIHNRMNTTLSSLKEKVNSAQCPLPLFTCLHVKPDVSELMFADWVEFSPYEIGMAKYGTFMAPDLFGSKFFMGTVVKKYEENPLHFLMGVWGSAFSILFNRVLGVSGSQNKGSTMEEELENITAEHIVSNDSSDSDDESQEPKGTENEDAKREYQNDNQASWVHRMLMALVSDSTLFNTREGRAGKVHNFMLGLNLNTSYPISPLKDFTTQESLDEDELDTAVADPDEFEQIYEPLDVKSKKIHVVDSGLTFNLPYPLILRPQRGVDLIISFDFSARPSDSSPPFKELLLAEKWARMNKLPFPKIDPNVFDREGLKECYVFKPKNPDVEKDCPTIIHFVLANINFRNYKAPGVPRETKEEKEIADFDIFDDPESPFSTFNFQYPNQAFKRLHDLMYFNTLNNIDVIKNAIVESIEYRRQNPSRCSVSLSNVEGRRFFNKEFLSKPAA</sequence>
<comment type="catalytic activity">
    <reaction evidence="28">
        <text>1-(5Z,8Z,11Z,14Z-eicosatetraenoyl)-2-hexadecanoyl-sn-glycero-3-phosphocholine + H2O = 1-(5Z,8Z,11Z,14Z-eicosatetraenoyl)-sn-glycero-3-phosphocholine + hexadecanoate + H(+)</text>
        <dbReference type="Rhea" id="RHEA:41071"/>
        <dbReference type="ChEBI" id="CHEBI:7896"/>
        <dbReference type="ChEBI" id="CHEBI:15377"/>
        <dbReference type="ChEBI" id="CHEBI:15378"/>
        <dbReference type="ChEBI" id="CHEBI:74344"/>
        <dbReference type="ChEBI" id="CHEBI:77694"/>
    </reaction>
    <physiologicalReaction direction="left-to-right" evidence="28">
        <dbReference type="Rhea" id="RHEA:41072"/>
    </physiologicalReaction>
</comment>